<evidence type="ECO:0000313" key="3">
    <source>
        <dbReference type="Proteomes" id="UP000265703"/>
    </source>
</evidence>
<evidence type="ECO:0000256" key="1">
    <source>
        <dbReference type="SAM" id="MobiDB-lite"/>
    </source>
</evidence>
<proteinExistence type="predicted"/>
<accession>A0A397S294</accession>
<feature type="compositionally biased region" description="Basic and acidic residues" evidence="1">
    <location>
        <begin position="140"/>
        <end position="157"/>
    </location>
</feature>
<protein>
    <submittedName>
        <fullName evidence="2">Uncharacterized protein</fullName>
    </submittedName>
</protein>
<organism evidence="2 3">
    <name type="scientific">Glomus cerebriforme</name>
    <dbReference type="NCBI Taxonomy" id="658196"/>
    <lineage>
        <taxon>Eukaryota</taxon>
        <taxon>Fungi</taxon>
        <taxon>Fungi incertae sedis</taxon>
        <taxon>Mucoromycota</taxon>
        <taxon>Glomeromycotina</taxon>
        <taxon>Glomeromycetes</taxon>
        <taxon>Glomerales</taxon>
        <taxon>Glomeraceae</taxon>
        <taxon>Glomus</taxon>
    </lineage>
</organism>
<gene>
    <name evidence="2" type="ORF">C1645_842050</name>
</gene>
<comment type="caution">
    <text evidence="2">The sequence shown here is derived from an EMBL/GenBank/DDBJ whole genome shotgun (WGS) entry which is preliminary data.</text>
</comment>
<feature type="region of interest" description="Disordered" evidence="1">
    <location>
        <begin position="140"/>
        <end position="238"/>
    </location>
</feature>
<keyword evidence="3" id="KW-1185">Reference proteome</keyword>
<name>A0A397S294_9GLOM</name>
<dbReference type="EMBL" id="QKYT01001814">
    <property type="protein sequence ID" value="RIA78926.1"/>
    <property type="molecule type" value="Genomic_DNA"/>
</dbReference>
<feature type="compositionally biased region" description="Polar residues" evidence="1">
    <location>
        <begin position="203"/>
        <end position="215"/>
    </location>
</feature>
<reference evidence="2 3" key="1">
    <citation type="submission" date="2018-06" db="EMBL/GenBank/DDBJ databases">
        <title>Comparative genomics reveals the genomic features of Rhizophagus irregularis, R. cerebriforme, R. diaphanum and Gigaspora rosea, and their symbiotic lifestyle signature.</title>
        <authorList>
            <person name="Morin E."/>
            <person name="San Clemente H."/>
            <person name="Chen E.C.H."/>
            <person name="De La Providencia I."/>
            <person name="Hainaut M."/>
            <person name="Kuo A."/>
            <person name="Kohler A."/>
            <person name="Murat C."/>
            <person name="Tang N."/>
            <person name="Roy S."/>
            <person name="Loubradou J."/>
            <person name="Henrissat B."/>
            <person name="Grigoriev I.V."/>
            <person name="Corradi N."/>
            <person name="Roux C."/>
            <person name="Martin F.M."/>
        </authorList>
    </citation>
    <scope>NUCLEOTIDE SEQUENCE [LARGE SCALE GENOMIC DNA]</scope>
    <source>
        <strain evidence="2 3">DAOM 227022</strain>
    </source>
</reference>
<feature type="compositionally biased region" description="Basic and acidic residues" evidence="1">
    <location>
        <begin position="221"/>
        <end position="238"/>
    </location>
</feature>
<sequence>MTAKKKKKKCGFVDCKNPVLKGRDYCQNCENRKENKTCHACSQPEPQSDKTLHLQHNRLLDWKNGYQLVEKIRSLVPSEVQKQLAQILPKLKLSSSEEKLIEKAQKVIEDVKKTEEFLENNPEVESLKNRLEEAREEVEKIRDGLDESKQNELKEAMEEFEAEIYGVAEENDNGGDKPNKSPNQDPPNQPNSKKCATCEKDLTNQSTSYSSQGKNYCSPICRDKGEGVDISSDKKNKN</sequence>
<dbReference type="Proteomes" id="UP000265703">
    <property type="component" value="Unassembled WGS sequence"/>
</dbReference>
<dbReference type="AlphaFoldDB" id="A0A397S294"/>
<evidence type="ECO:0000313" key="2">
    <source>
        <dbReference type="EMBL" id="RIA78926.1"/>
    </source>
</evidence>